<proteinExistence type="predicted"/>
<dbReference type="Gene3D" id="3.40.50.720">
    <property type="entry name" value="NAD(P)-binding Rossmann-like Domain"/>
    <property type="match status" value="1"/>
</dbReference>
<protein>
    <recommendedName>
        <fullName evidence="3">NAD-dependent epimerase/dehydratase domain-containing protein</fullName>
    </recommendedName>
</protein>
<keyword evidence="1" id="KW-0521">NADP</keyword>
<dbReference type="PANTHER" id="PTHR43103">
    <property type="entry name" value="NUCLEOSIDE-DIPHOSPHATE-SUGAR EPIMERASE"/>
    <property type="match status" value="1"/>
</dbReference>
<dbReference type="CDD" id="cd08946">
    <property type="entry name" value="SDR_e"/>
    <property type="match status" value="1"/>
</dbReference>
<evidence type="ECO:0000259" key="3">
    <source>
        <dbReference type="Pfam" id="PF01370"/>
    </source>
</evidence>
<dbReference type="PANTHER" id="PTHR43103:SF3">
    <property type="entry name" value="ADP-L-GLYCERO-D-MANNO-HEPTOSE-6-EPIMERASE"/>
    <property type="match status" value="1"/>
</dbReference>
<keyword evidence="2" id="KW-0119">Carbohydrate metabolism</keyword>
<dbReference type="InterPro" id="IPR001509">
    <property type="entry name" value="Epimerase_deHydtase"/>
</dbReference>
<reference evidence="4" key="1">
    <citation type="submission" date="2018-05" db="EMBL/GenBank/DDBJ databases">
        <authorList>
            <person name="Lanie J.A."/>
            <person name="Ng W.-L."/>
            <person name="Kazmierczak K.M."/>
            <person name="Andrzejewski T.M."/>
            <person name="Davidsen T.M."/>
            <person name="Wayne K.J."/>
            <person name="Tettelin H."/>
            <person name="Glass J.I."/>
            <person name="Rusch D."/>
            <person name="Podicherti R."/>
            <person name="Tsui H.-C.T."/>
            <person name="Winkler M.E."/>
        </authorList>
    </citation>
    <scope>NUCLEOTIDE SEQUENCE</scope>
</reference>
<accession>A0A382B2Q7</accession>
<evidence type="ECO:0000256" key="2">
    <source>
        <dbReference type="ARBA" id="ARBA00023277"/>
    </source>
</evidence>
<name>A0A382B2Q7_9ZZZZ</name>
<dbReference type="Pfam" id="PF01370">
    <property type="entry name" value="Epimerase"/>
    <property type="match status" value="1"/>
</dbReference>
<dbReference type="SUPFAM" id="SSF51735">
    <property type="entry name" value="NAD(P)-binding Rossmann-fold domains"/>
    <property type="match status" value="1"/>
</dbReference>
<evidence type="ECO:0000256" key="1">
    <source>
        <dbReference type="ARBA" id="ARBA00022857"/>
    </source>
</evidence>
<gene>
    <name evidence="4" type="ORF">METZ01_LOCUS160436</name>
</gene>
<evidence type="ECO:0000313" key="4">
    <source>
        <dbReference type="EMBL" id="SVB07582.1"/>
    </source>
</evidence>
<feature type="domain" description="NAD-dependent epimerase/dehydratase" evidence="3">
    <location>
        <begin position="3"/>
        <end position="240"/>
    </location>
</feature>
<dbReference type="AlphaFoldDB" id="A0A382B2Q7"/>
<dbReference type="EMBL" id="UINC01027765">
    <property type="protein sequence ID" value="SVB07582.1"/>
    <property type="molecule type" value="Genomic_DNA"/>
</dbReference>
<organism evidence="4">
    <name type="scientific">marine metagenome</name>
    <dbReference type="NCBI Taxonomy" id="408172"/>
    <lineage>
        <taxon>unclassified sequences</taxon>
        <taxon>metagenomes</taxon>
        <taxon>ecological metagenomes</taxon>
    </lineage>
</organism>
<dbReference type="InterPro" id="IPR036291">
    <property type="entry name" value="NAD(P)-bd_dom_sf"/>
</dbReference>
<sequence>MRALIAGGCGFVGMNIAEALLRRGDDAVLFDANPLHREATRAFDLLPGAYFVEQGDVRDAQTVAAAFINHKIDAVFYGAAMTSGLAREQASPDQVLTVNLLGLLTVITAAAKAGGVKRVINISSGSAYGRHRLHGDGDIVEGATPSEPETLYGITKHASEAVCRRLTDLLSMDIRSVRLAAVYGPWEVDSGARDTLSPLMQVALLSLSGETAILPRADRQDWVYSRDVATALLALMDAKAPGFDLYHIASNQVCGVQDWTVALKSHYRDFNFTIATSSQTPNINLHGDKDRRSLSGARLSDDIGHTLPSEPTAAFRDFLDWIIQHGAFWSK</sequence>